<evidence type="ECO:0000256" key="3">
    <source>
        <dbReference type="ARBA" id="ARBA00022525"/>
    </source>
</evidence>
<dbReference type="Pfam" id="PF13899">
    <property type="entry name" value="Thioredoxin_7"/>
    <property type="match status" value="1"/>
</dbReference>
<name>A0A444UPY5_ACIRT</name>
<evidence type="ECO:0000256" key="1">
    <source>
        <dbReference type="ARBA" id="ARBA00004240"/>
    </source>
</evidence>
<comment type="subcellular location">
    <subcellularLocation>
        <location evidence="1">Endoplasmic reticulum</location>
    </subcellularLocation>
    <subcellularLocation>
        <location evidence="2">Secreted</location>
    </subcellularLocation>
</comment>
<accession>A0A444UPY5</accession>
<evidence type="ECO:0000256" key="2">
    <source>
        <dbReference type="ARBA" id="ARBA00004613"/>
    </source>
</evidence>
<dbReference type="GO" id="GO:0005783">
    <property type="term" value="C:endoplasmic reticulum"/>
    <property type="evidence" value="ECO:0007669"/>
    <property type="project" value="UniProtKB-SubCell"/>
</dbReference>
<organism evidence="9 10">
    <name type="scientific">Acipenser ruthenus</name>
    <name type="common">Sterlet sturgeon</name>
    <dbReference type="NCBI Taxonomy" id="7906"/>
    <lineage>
        <taxon>Eukaryota</taxon>
        <taxon>Metazoa</taxon>
        <taxon>Chordata</taxon>
        <taxon>Craniata</taxon>
        <taxon>Vertebrata</taxon>
        <taxon>Euteleostomi</taxon>
        <taxon>Actinopterygii</taxon>
        <taxon>Chondrostei</taxon>
        <taxon>Acipenseriformes</taxon>
        <taxon>Acipenseridae</taxon>
        <taxon>Acipenser</taxon>
    </lineage>
</organism>
<evidence type="ECO:0000313" key="9">
    <source>
        <dbReference type="EMBL" id="RXM37224.1"/>
    </source>
</evidence>
<dbReference type="InterPro" id="IPR036249">
    <property type="entry name" value="Thioredoxin-like_sf"/>
</dbReference>
<protein>
    <submittedName>
        <fullName evidence="9">Anterior gradient protein 2-like</fullName>
    </submittedName>
</protein>
<evidence type="ECO:0000256" key="5">
    <source>
        <dbReference type="ARBA" id="ARBA00022824"/>
    </source>
</evidence>
<keyword evidence="10" id="KW-1185">Reference proteome</keyword>
<sequence length="228" mass="26041">MVRGGGSGSNLNTFHYCLTSINIPFVIFVLFLYNCKSYPLFYISLTPIECSFIKITGWGDELNWTQTYEEALFRAKSSNKPLMVIHHLEDCPHSQAMKQIFANNKEIQKMAGEDFILLNLVFETSDKHLAPDGQYVPRFIFVGYKKQQHLVMLQGTNQSDYCHKEEEYPDSDNSAHDLEAGNKAEPLSPSSNPNHQQTHHLQEQRHISLTISKLLQVTDTVHILDIAL</sequence>
<evidence type="ECO:0000256" key="8">
    <source>
        <dbReference type="SAM" id="Phobius"/>
    </source>
</evidence>
<dbReference type="PANTHER" id="PTHR15337">
    <property type="entry name" value="ANTERIOR GRADIENT PROTEIN-RELATED"/>
    <property type="match status" value="1"/>
</dbReference>
<keyword evidence="8" id="KW-0812">Transmembrane</keyword>
<comment type="similarity">
    <text evidence="6">Belongs to the AGR family.</text>
</comment>
<feature type="compositionally biased region" description="Basic and acidic residues" evidence="7">
    <location>
        <begin position="173"/>
        <end position="182"/>
    </location>
</feature>
<comment type="caution">
    <text evidence="9">The sequence shown here is derived from an EMBL/GenBank/DDBJ whole genome shotgun (WGS) entry which is preliminary data.</text>
</comment>
<feature type="transmembrane region" description="Helical" evidence="8">
    <location>
        <begin position="13"/>
        <end position="33"/>
    </location>
</feature>
<reference evidence="9 10" key="1">
    <citation type="submission" date="2019-01" db="EMBL/GenBank/DDBJ databases">
        <title>Draft Genome and Complete Hox-Cluster Characterization of the Sterlet Sturgeon (Acipenser ruthenus).</title>
        <authorList>
            <person name="Wei Q."/>
        </authorList>
    </citation>
    <scope>NUCLEOTIDE SEQUENCE [LARGE SCALE GENOMIC DNA]</scope>
    <source>
        <strain evidence="9">WHYD16114868_AA</strain>
        <tissue evidence="9">Blood</tissue>
    </source>
</reference>
<gene>
    <name evidence="9" type="ORF">EOD39_3136</name>
</gene>
<dbReference type="Proteomes" id="UP000289886">
    <property type="component" value="Unassembled WGS sequence"/>
</dbReference>
<evidence type="ECO:0000256" key="7">
    <source>
        <dbReference type="SAM" id="MobiDB-lite"/>
    </source>
</evidence>
<evidence type="ECO:0000313" key="10">
    <source>
        <dbReference type="Proteomes" id="UP000289886"/>
    </source>
</evidence>
<dbReference type="SUPFAM" id="SSF52833">
    <property type="entry name" value="Thioredoxin-like"/>
    <property type="match status" value="1"/>
</dbReference>
<dbReference type="Gene3D" id="3.40.30.10">
    <property type="entry name" value="Glutaredoxin"/>
    <property type="match status" value="1"/>
</dbReference>
<evidence type="ECO:0000256" key="4">
    <source>
        <dbReference type="ARBA" id="ARBA00022729"/>
    </source>
</evidence>
<evidence type="ECO:0000256" key="6">
    <source>
        <dbReference type="ARBA" id="ARBA00038124"/>
    </source>
</evidence>
<keyword evidence="4" id="KW-0732">Signal</keyword>
<keyword evidence="8" id="KW-1133">Transmembrane helix</keyword>
<dbReference type="AlphaFoldDB" id="A0A444UPY5"/>
<proteinExistence type="inferred from homology"/>
<dbReference type="InterPro" id="IPR051099">
    <property type="entry name" value="AGR/TXD"/>
</dbReference>
<keyword evidence="3" id="KW-0964">Secreted</keyword>
<dbReference type="PANTHER" id="PTHR15337:SF1">
    <property type="entry name" value="ANTERIOR GRADIENT PROTEIN 2 HOMOLOG"/>
    <property type="match status" value="1"/>
</dbReference>
<dbReference type="EMBL" id="SCEB01214084">
    <property type="protein sequence ID" value="RXM37224.1"/>
    <property type="molecule type" value="Genomic_DNA"/>
</dbReference>
<dbReference type="GO" id="GO:0005576">
    <property type="term" value="C:extracellular region"/>
    <property type="evidence" value="ECO:0007669"/>
    <property type="project" value="UniProtKB-SubCell"/>
</dbReference>
<keyword evidence="8" id="KW-0472">Membrane</keyword>
<keyword evidence="5" id="KW-0256">Endoplasmic reticulum</keyword>
<feature type="region of interest" description="Disordered" evidence="7">
    <location>
        <begin position="163"/>
        <end position="203"/>
    </location>
</feature>